<evidence type="ECO:0000313" key="7">
    <source>
        <dbReference type="EMBL" id="VDM35970.1"/>
    </source>
</evidence>
<evidence type="ECO:0000256" key="4">
    <source>
        <dbReference type="ARBA" id="ARBA00023136"/>
    </source>
</evidence>
<dbReference type="Proteomes" id="UP000274429">
    <property type="component" value="Unassembled WGS sequence"/>
</dbReference>
<keyword evidence="3 5" id="KW-1133">Transmembrane helix</keyword>
<proteinExistence type="predicted"/>
<evidence type="ECO:0000259" key="6">
    <source>
        <dbReference type="Pfam" id="PF01490"/>
    </source>
</evidence>
<dbReference type="EMBL" id="UYWX01022680">
    <property type="protein sequence ID" value="VDM35970.1"/>
    <property type="molecule type" value="Genomic_DNA"/>
</dbReference>
<dbReference type="InterPro" id="IPR013057">
    <property type="entry name" value="AA_transpt_TM"/>
</dbReference>
<dbReference type="GO" id="GO:0005774">
    <property type="term" value="C:vacuolar membrane"/>
    <property type="evidence" value="ECO:0007669"/>
    <property type="project" value="TreeGrafter"/>
</dbReference>
<comment type="subcellular location">
    <subcellularLocation>
        <location evidence="1">Membrane</location>
        <topology evidence="1">Multi-pass membrane protein</topology>
    </subcellularLocation>
</comment>
<keyword evidence="8" id="KW-1185">Reference proteome</keyword>
<dbReference type="STRING" id="6205.A0A0R3XBT0"/>
<evidence type="ECO:0000256" key="5">
    <source>
        <dbReference type="SAM" id="Phobius"/>
    </source>
</evidence>
<organism evidence="9">
    <name type="scientific">Hydatigena taeniaeformis</name>
    <name type="common">Feline tapeworm</name>
    <name type="synonym">Taenia taeniaeformis</name>
    <dbReference type="NCBI Taxonomy" id="6205"/>
    <lineage>
        <taxon>Eukaryota</taxon>
        <taxon>Metazoa</taxon>
        <taxon>Spiralia</taxon>
        <taxon>Lophotrochozoa</taxon>
        <taxon>Platyhelminthes</taxon>
        <taxon>Cestoda</taxon>
        <taxon>Eucestoda</taxon>
        <taxon>Cyclophyllidea</taxon>
        <taxon>Taeniidae</taxon>
        <taxon>Hydatigera</taxon>
    </lineage>
</organism>
<feature type="domain" description="Amino acid transporter transmembrane" evidence="6">
    <location>
        <begin position="1"/>
        <end position="117"/>
    </location>
</feature>
<reference evidence="9" key="1">
    <citation type="submission" date="2017-02" db="UniProtKB">
        <authorList>
            <consortium name="WormBaseParasite"/>
        </authorList>
    </citation>
    <scope>IDENTIFICATION</scope>
</reference>
<keyword evidence="4 5" id="KW-0472">Membrane</keyword>
<dbReference type="AlphaFoldDB" id="A0A0R3XBT0"/>
<reference evidence="7 8" key="2">
    <citation type="submission" date="2018-11" db="EMBL/GenBank/DDBJ databases">
        <authorList>
            <consortium name="Pathogen Informatics"/>
        </authorList>
    </citation>
    <scope>NUCLEOTIDE SEQUENCE [LARGE SCALE GENOMIC DNA]</scope>
</reference>
<evidence type="ECO:0000256" key="3">
    <source>
        <dbReference type="ARBA" id="ARBA00022989"/>
    </source>
</evidence>
<evidence type="ECO:0000256" key="2">
    <source>
        <dbReference type="ARBA" id="ARBA00022692"/>
    </source>
</evidence>
<keyword evidence="2 5" id="KW-0812">Transmembrane</keyword>
<evidence type="ECO:0000313" key="9">
    <source>
        <dbReference type="WBParaSite" id="TTAC_0001100701-mRNA-1"/>
    </source>
</evidence>
<dbReference type="Pfam" id="PF01490">
    <property type="entry name" value="Aa_trans"/>
    <property type="match status" value="1"/>
</dbReference>
<name>A0A0R3XBT0_HYDTA</name>
<dbReference type="OrthoDB" id="1684102at2759"/>
<feature type="transmembrane region" description="Helical" evidence="5">
    <location>
        <begin position="107"/>
        <end position="129"/>
    </location>
</feature>
<feature type="transmembrane region" description="Helical" evidence="5">
    <location>
        <begin position="54"/>
        <end position="86"/>
    </location>
</feature>
<dbReference type="PANTHER" id="PTHR22950">
    <property type="entry name" value="AMINO ACID TRANSPORTER"/>
    <property type="match status" value="1"/>
</dbReference>
<protein>
    <submittedName>
        <fullName evidence="9">Aa_trans domain-containing protein</fullName>
    </submittedName>
</protein>
<dbReference type="PANTHER" id="PTHR22950:SF349">
    <property type="entry name" value="AMINO ACID TRANSPORTER TRANSMEMBRANE DOMAIN-CONTAINING PROTEIN"/>
    <property type="match status" value="1"/>
</dbReference>
<feature type="transmembrane region" description="Helical" evidence="5">
    <location>
        <begin position="12"/>
        <end position="34"/>
    </location>
</feature>
<sequence>MQDPERFVMPFGVLNTTMVINTCLCLTIGFFGYLRFGDAILGSITYNIPNSPPIYAAVKPLFICAIFLSYILQFYVPATIFGRLLLKFRGHRETSPHRQSVCRKMMRMFLILCTSGVFSAVCGTVATVVEIVNTF</sequence>
<dbReference type="GO" id="GO:0015179">
    <property type="term" value="F:L-amino acid transmembrane transporter activity"/>
    <property type="evidence" value="ECO:0007669"/>
    <property type="project" value="TreeGrafter"/>
</dbReference>
<gene>
    <name evidence="7" type="ORF">TTAC_LOCUS10990</name>
</gene>
<accession>A0A0R3XBT0</accession>
<evidence type="ECO:0000313" key="8">
    <source>
        <dbReference type="Proteomes" id="UP000274429"/>
    </source>
</evidence>
<evidence type="ECO:0000256" key="1">
    <source>
        <dbReference type="ARBA" id="ARBA00004141"/>
    </source>
</evidence>
<dbReference type="WBParaSite" id="TTAC_0001100701-mRNA-1">
    <property type="protein sequence ID" value="TTAC_0001100701-mRNA-1"/>
    <property type="gene ID" value="TTAC_0001100701"/>
</dbReference>